<dbReference type="OrthoDB" id="8740261at2"/>
<dbReference type="EMBL" id="VIKS01000012">
    <property type="protein sequence ID" value="TQV85432.1"/>
    <property type="molecule type" value="Genomic_DNA"/>
</dbReference>
<organism evidence="9 10">
    <name type="scientific">Aliikangiella coralliicola</name>
    <dbReference type="NCBI Taxonomy" id="2592383"/>
    <lineage>
        <taxon>Bacteria</taxon>
        <taxon>Pseudomonadati</taxon>
        <taxon>Pseudomonadota</taxon>
        <taxon>Gammaproteobacteria</taxon>
        <taxon>Oceanospirillales</taxon>
        <taxon>Pleioneaceae</taxon>
        <taxon>Aliikangiella</taxon>
    </lineage>
</organism>
<feature type="transmembrane region" description="Helical" evidence="6">
    <location>
        <begin position="380"/>
        <end position="400"/>
    </location>
</feature>
<keyword evidence="2" id="KW-1003">Cell membrane</keyword>
<sequence>MFKNYLVTAWKVLQRRKFFTFISLFGITITLTVLMILSTVLDNFLNPSGPSKNSDHLLFVDRIKVTSKDGNSNWTSQPGFRFLKDNVLKLKMPEKFSIFTVIEESASYLNGDKVTNHLRLTDSTYWEVLDFNFIEGHPFNKQELESGKKVAVINETTRRNFFGDANAVGKSIEINSQKYQVVGVVRDVSFMEIQAYSDIWLPYTTSSSTSYRSNLIDNWNAILYHSNSNMIKSMQAEYIAMLKNDFVTPDPEEFHKVEGGADTLLDIFAREFTSSYGYDSGAASLISILIGLTISFMLLPSINLINLNISRIMERSSEIGVRKAFGASTTQLVIQFVTENIIITAIGGILGLLLSGLILFQIEQSGLVPGADFRYSWHTFIYGSGLIFLFGLLSGAYPAFKMSKLHPVAALKGGSN</sequence>
<reference evidence="9 10" key="1">
    <citation type="submission" date="2019-07" db="EMBL/GenBank/DDBJ databases">
        <title>Draft genome for Aliikangiella sp. M105.</title>
        <authorList>
            <person name="Wang G."/>
        </authorList>
    </citation>
    <scope>NUCLEOTIDE SEQUENCE [LARGE SCALE GENOMIC DNA]</scope>
    <source>
        <strain evidence="9 10">M105</strain>
    </source>
</reference>
<evidence type="ECO:0000256" key="3">
    <source>
        <dbReference type="ARBA" id="ARBA00022692"/>
    </source>
</evidence>
<dbReference type="GO" id="GO:0005886">
    <property type="term" value="C:plasma membrane"/>
    <property type="evidence" value="ECO:0007669"/>
    <property type="project" value="UniProtKB-SubCell"/>
</dbReference>
<evidence type="ECO:0000259" key="8">
    <source>
        <dbReference type="Pfam" id="PF12704"/>
    </source>
</evidence>
<proteinExistence type="predicted"/>
<dbReference type="Proteomes" id="UP000315439">
    <property type="component" value="Unassembled WGS sequence"/>
</dbReference>
<evidence type="ECO:0000256" key="5">
    <source>
        <dbReference type="ARBA" id="ARBA00023136"/>
    </source>
</evidence>
<evidence type="ECO:0000313" key="10">
    <source>
        <dbReference type="Proteomes" id="UP000315439"/>
    </source>
</evidence>
<feature type="transmembrane region" description="Helical" evidence="6">
    <location>
        <begin position="21"/>
        <end position="41"/>
    </location>
</feature>
<evidence type="ECO:0000256" key="6">
    <source>
        <dbReference type="SAM" id="Phobius"/>
    </source>
</evidence>
<keyword evidence="10" id="KW-1185">Reference proteome</keyword>
<feature type="transmembrane region" description="Helical" evidence="6">
    <location>
        <begin position="341"/>
        <end position="360"/>
    </location>
</feature>
<keyword evidence="3 6" id="KW-0812">Transmembrane</keyword>
<dbReference type="InterPro" id="IPR050250">
    <property type="entry name" value="Macrolide_Exporter_MacB"/>
</dbReference>
<comment type="caution">
    <text evidence="9">The sequence shown here is derived from an EMBL/GenBank/DDBJ whole genome shotgun (WGS) entry which is preliminary data.</text>
</comment>
<dbReference type="PANTHER" id="PTHR30572:SF18">
    <property type="entry name" value="ABC-TYPE MACROLIDE FAMILY EXPORT SYSTEM PERMEASE COMPONENT 2"/>
    <property type="match status" value="1"/>
</dbReference>
<evidence type="ECO:0000313" key="9">
    <source>
        <dbReference type="EMBL" id="TQV85432.1"/>
    </source>
</evidence>
<evidence type="ECO:0000256" key="2">
    <source>
        <dbReference type="ARBA" id="ARBA00022475"/>
    </source>
</evidence>
<feature type="transmembrane region" description="Helical" evidence="6">
    <location>
        <begin position="282"/>
        <end position="305"/>
    </location>
</feature>
<dbReference type="InterPro" id="IPR003838">
    <property type="entry name" value="ABC3_permease_C"/>
</dbReference>
<gene>
    <name evidence="9" type="ORF">FLL46_19905</name>
</gene>
<evidence type="ECO:0000259" key="7">
    <source>
        <dbReference type="Pfam" id="PF02687"/>
    </source>
</evidence>
<dbReference type="RefSeq" id="WP_142933109.1">
    <property type="nucleotide sequence ID" value="NZ_ML660168.1"/>
</dbReference>
<accession>A0A545U7I7</accession>
<dbReference type="InterPro" id="IPR025857">
    <property type="entry name" value="MacB_PCD"/>
</dbReference>
<evidence type="ECO:0000256" key="4">
    <source>
        <dbReference type="ARBA" id="ARBA00022989"/>
    </source>
</evidence>
<comment type="subcellular location">
    <subcellularLocation>
        <location evidence="1">Cell membrane</location>
        <topology evidence="1">Multi-pass membrane protein</topology>
    </subcellularLocation>
</comment>
<dbReference type="Pfam" id="PF02687">
    <property type="entry name" value="FtsX"/>
    <property type="match status" value="1"/>
</dbReference>
<dbReference type="Pfam" id="PF12704">
    <property type="entry name" value="MacB_PCD"/>
    <property type="match status" value="1"/>
</dbReference>
<dbReference type="PANTHER" id="PTHR30572">
    <property type="entry name" value="MEMBRANE COMPONENT OF TRANSPORTER-RELATED"/>
    <property type="match status" value="1"/>
</dbReference>
<dbReference type="AlphaFoldDB" id="A0A545U7I7"/>
<feature type="domain" description="ABC3 transporter permease C-terminal" evidence="7">
    <location>
        <begin position="293"/>
        <end position="407"/>
    </location>
</feature>
<feature type="domain" description="MacB-like periplasmic core" evidence="8">
    <location>
        <begin position="20"/>
        <end position="210"/>
    </location>
</feature>
<dbReference type="GO" id="GO:0022857">
    <property type="term" value="F:transmembrane transporter activity"/>
    <property type="evidence" value="ECO:0007669"/>
    <property type="project" value="TreeGrafter"/>
</dbReference>
<evidence type="ECO:0000256" key="1">
    <source>
        <dbReference type="ARBA" id="ARBA00004651"/>
    </source>
</evidence>
<name>A0A545U7I7_9GAMM</name>
<protein>
    <submittedName>
        <fullName evidence="9">FtsX-like permease family protein</fullName>
    </submittedName>
</protein>
<keyword evidence="5 6" id="KW-0472">Membrane</keyword>
<keyword evidence="4 6" id="KW-1133">Transmembrane helix</keyword>